<dbReference type="AlphaFoldDB" id="A0A392RHW1"/>
<proteinExistence type="predicted"/>
<protein>
    <submittedName>
        <fullName evidence="1">Envelope-like protein</fullName>
    </submittedName>
</protein>
<comment type="caution">
    <text evidence="1">The sequence shown here is derived from an EMBL/GenBank/DDBJ whole genome shotgun (WGS) entry which is preliminary data.</text>
</comment>
<reference evidence="1 2" key="1">
    <citation type="journal article" date="2018" name="Front. Plant Sci.">
        <title>Red Clover (Trifolium pratense) and Zigzag Clover (T. medium) - A Picture of Genomic Similarities and Differences.</title>
        <authorList>
            <person name="Dluhosova J."/>
            <person name="Istvanek J."/>
            <person name="Nedelnik J."/>
            <person name="Repkova J."/>
        </authorList>
    </citation>
    <scope>NUCLEOTIDE SEQUENCE [LARGE SCALE GENOMIC DNA]</scope>
    <source>
        <strain evidence="2">cv. 10/8</strain>
        <tissue evidence="1">Leaf</tissue>
    </source>
</reference>
<evidence type="ECO:0000313" key="1">
    <source>
        <dbReference type="EMBL" id="MCI35634.1"/>
    </source>
</evidence>
<feature type="non-terminal residue" evidence="1">
    <location>
        <position position="103"/>
    </location>
</feature>
<keyword evidence="2" id="KW-1185">Reference proteome</keyword>
<accession>A0A392RHW1</accession>
<sequence>MVRFPRKAETPLERGVEKIVMYSARPPIIREEFLVNIPEDCDNPLSKEYLKVFVRGKCVEFSPTVINKFLERNEDPQPEVEVTDNDVCKEITANQVKVWPKKG</sequence>
<dbReference type="EMBL" id="LXQA010225378">
    <property type="protein sequence ID" value="MCI35634.1"/>
    <property type="molecule type" value="Genomic_DNA"/>
</dbReference>
<organism evidence="1 2">
    <name type="scientific">Trifolium medium</name>
    <dbReference type="NCBI Taxonomy" id="97028"/>
    <lineage>
        <taxon>Eukaryota</taxon>
        <taxon>Viridiplantae</taxon>
        <taxon>Streptophyta</taxon>
        <taxon>Embryophyta</taxon>
        <taxon>Tracheophyta</taxon>
        <taxon>Spermatophyta</taxon>
        <taxon>Magnoliopsida</taxon>
        <taxon>eudicotyledons</taxon>
        <taxon>Gunneridae</taxon>
        <taxon>Pentapetalae</taxon>
        <taxon>rosids</taxon>
        <taxon>fabids</taxon>
        <taxon>Fabales</taxon>
        <taxon>Fabaceae</taxon>
        <taxon>Papilionoideae</taxon>
        <taxon>50 kb inversion clade</taxon>
        <taxon>NPAAA clade</taxon>
        <taxon>Hologalegina</taxon>
        <taxon>IRL clade</taxon>
        <taxon>Trifolieae</taxon>
        <taxon>Trifolium</taxon>
    </lineage>
</organism>
<dbReference type="Proteomes" id="UP000265520">
    <property type="component" value="Unassembled WGS sequence"/>
</dbReference>
<name>A0A392RHW1_9FABA</name>
<evidence type="ECO:0000313" key="2">
    <source>
        <dbReference type="Proteomes" id="UP000265520"/>
    </source>
</evidence>